<evidence type="ECO:0000256" key="1">
    <source>
        <dbReference type="ARBA" id="ARBA00004194"/>
    </source>
</evidence>
<reference evidence="10 11" key="1">
    <citation type="submission" date="2014-03" db="EMBL/GenBank/DDBJ databases">
        <authorList>
            <person name="Warren W."/>
            <person name="Wilson R.K."/>
        </authorList>
    </citation>
    <scope>NUCLEOTIDE SEQUENCE</scope>
</reference>
<reference evidence="10" key="3">
    <citation type="submission" date="2025-09" db="UniProtKB">
        <authorList>
            <consortium name="Ensembl"/>
        </authorList>
    </citation>
    <scope>IDENTIFICATION</scope>
</reference>
<dbReference type="PANTHER" id="PTHR13481">
    <property type="entry name" value="SREBP REGULATING GENE PROTEIN"/>
    <property type="match status" value="1"/>
</dbReference>
<reference evidence="10" key="2">
    <citation type="submission" date="2025-08" db="UniProtKB">
        <authorList>
            <consortium name="Ensembl"/>
        </authorList>
    </citation>
    <scope>IDENTIFICATION</scope>
</reference>
<evidence type="ECO:0000256" key="6">
    <source>
        <dbReference type="ARBA" id="ARBA00023180"/>
    </source>
</evidence>
<evidence type="ECO:0000256" key="3">
    <source>
        <dbReference type="ARBA" id="ARBA00022989"/>
    </source>
</evidence>
<keyword evidence="9" id="KW-0732">Signal</keyword>
<comment type="subcellular location">
    <subcellularLocation>
        <location evidence="1">Golgi apparatus membrane</location>
        <topology evidence="1">Single-pass membrane protein</topology>
    </subcellularLocation>
</comment>
<dbReference type="OMA" id="ANAKNCY"/>
<keyword evidence="6" id="KW-0325">Glycoprotein</keyword>
<sequence>GERLWIFTKLSRWLFQLHLLLQAILVHVLSSTFRQEERVRHRTLLQAQDHDQPSPWKVQVNLGSSSHPSNQCWNSVQGKRLIMDEPGCERRDLLVKDCNVHIPSVKQYCCNGCWPCSCCLQPSQQLLLEIVVFQNLFMAVEDQESCPAKCRSSSQSLIPTDWDANAKNCYGESPLELFSA</sequence>
<evidence type="ECO:0000313" key="11">
    <source>
        <dbReference type="Proteomes" id="UP000029965"/>
    </source>
</evidence>
<accession>A0A0D9R967</accession>
<evidence type="ECO:0000256" key="5">
    <source>
        <dbReference type="ARBA" id="ARBA00023136"/>
    </source>
</evidence>
<proteinExistence type="inferred from homology"/>
<dbReference type="EMBL" id="AQIB01115359">
    <property type="status" value="NOT_ANNOTATED_CDS"/>
    <property type="molecule type" value="Genomic_DNA"/>
</dbReference>
<dbReference type="GO" id="GO:0000139">
    <property type="term" value="C:Golgi membrane"/>
    <property type="evidence" value="ECO:0007669"/>
    <property type="project" value="UniProtKB-SubCell"/>
</dbReference>
<dbReference type="PANTHER" id="PTHR13481:SF0">
    <property type="entry name" value="SREBP REGULATING GENE PROTEIN"/>
    <property type="match status" value="1"/>
</dbReference>
<name>A0A0D9R967_CHLSB</name>
<evidence type="ECO:0000256" key="4">
    <source>
        <dbReference type="ARBA" id="ARBA00023034"/>
    </source>
</evidence>
<dbReference type="GeneTree" id="ENSGT00390000008031"/>
<keyword evidence="5" id="KW-0472">Membrane</keyword>
<dbReference type="Ensembl" id="ENSCSAT00000006963.1">
    <property type="protein sequence ID" value="ENSCSAP00000005156.1"/>
    <property type="gene ID" value="ENSCSAG00000008902.1"/>
</dbReference>
<protein>
    <recommendedName>
        <fullName evidence="8">SREBP regulating gene protein</fullName>
    </recommendedName>
</protein>
<feature type="signal peptide" evidence="9">
    <location>
        <begin position="1"/>
        <end position="30"/>
    </location>
</feature>
<evidence type="ECO:0000256" key="8">
    <source>
        <dbReference type="ARBA" id="ARBA00023485"/>
    </source>
</evidence>
<evidence type="ECO:0000256" key="2">
    <source>
        <dbReference type="ARBA" id="ARBA00022692"/>
    </source>
</evidence>
<dbReference type="AlphaFoldDB" id="A0A0D9R967"/>
<dbReference type="InterPro" id="IPR019352">
    <property type="entry name" value="SPRING1"/>
</dbReference>
<comment type="similarity">
    <text evidence="7">Belongs to the SPRING family.</text>
</comment>
<keyword evidence="2" id="KW-0812">Transmembrane</keyword>
<organism evidence="10 11">
    <name type="scientific">Chlorocebus sabaeus</name>
    <name type="common">Green monkey</name>
    <name type="synonym">Simia sabaea</name>
    <dbReference type="NCBI Taxonomy" id="60711"/>
    <lineage>
        <taxon>Eukaryota</taxon>
        <taxon>Metazoa</taxon>
        <taxon>Chordata</taxon>
        <taxon>Craniata</taxon>
        <taxon>Vertebrata</taxon>
        <taxon>Euteleostomi</taxon>
        <taxon>Mammalia</taxon>
        <taxon>Eutheria</taxon>
        <taxon>Euarchontoglires</taxon>
        <taxon>Primates</taxon>
        <taxon>Haplorrhini</taxon>
        <taxon>Catarrhini</taxon>
        <taxon>Cercopithecidae</taxon>
        <taxon>Cercopithecinae</taxon>
        <taxon>Chlorocebus</taxon>
    </lineage>
</organism>
<evidence type="ECO:0000256" key="7">
    <source>
        <dbReference type="ARBA" id="ARBA00023461"/>
    </source>
</evidence>
<dbReference type="eggNOG" id="KOG3136">
    <property type="taxonomic scope" value="Eukaryota"/>
</dbReference>
<keyword evidence="11" id="KW-1185">Reference proteome</keyword>
<evidence type="ECO:0000313" key="10">
    <source>
        <dbReference type="Ensembl" id="ENSCSAP00000005156.1"/>
    </source>
</evidence>
<dbReference type="Bgee" id="ENSCSAG00000008902">
    <property type="expression patterns" value="Expressed in blood"/>
</dbReference>
<feature type="chain" id="PRO_5002345020" description="SREBP regulating gene protein" evidence="9">
    <location>
        <begin position="31"/>
        <end position="180"/>
    </location>
</feature>
<evidence type="ECO:0000256" key="9">
    <source>
        <dbReference type="SAM" id="SignalP"/>
    </source>
</evidence>
<dbReference type="GO" id="GO:2000640">
    <property type="term" value="P:positive regulation of SREBP signaling pathway"/>
    <property type="evidence" value="ECO:0007669"/>
    <property type="project" value="InterPro"/>
</dbReference>
<dbReference type="Pfam" id="PF10218">
    <property type="entry name" value="SPRING1"/>
    <property type="match status" value="1"/>
</dbReference>
<keyword evidence="4" id="KW-0333">Golgi apparatus</keyword>
<keyword evidence="3" id="KW-1133">Transmembrane helix</keyword>
<dbReference type="Proteomes" id="UP000029965">
    <property type="component" value="Chromosome 8"/>
</dbReference>